<comment type="caution">
    <text evidence="1">The sequence shown here is derived from an EMBL/GenBank/DDBJ whole genome shotgun (WGS) entry which is preliminary data.</text>
</comment>
<protein>
    <recommendedName>
        <fullName evidence="2">Nucleotidyl transferase AbiEii/AbiGii toxin family protein</fullName>
    </recommendedName>
</protein>
<proteinExistence type="predicted"/>
<evidence type="ECO:0000313" key="1">
    <source>
        <dbReference type="EMBL" id="GAH16801.1"/>
    </source>
</evidence>
<dbReference type="Gene3D" id="3.10.450.620">
    <property type="entry name" value="JHP933, nucleotidyltransferase-like core domain"/>
    <property type="match status" value="1"/>
</dbReference>
<organism evidence="1">
    <name type="scientific">marine sediment metagenome</name>
    <dbReference type="NCBI Taxonomy" id="412755"/>
    <lineage>
        <taxon>unclassified sequences</taxon>
        <taxon>metagenomes</taxon>
        <taxon>ecological metagenomes</taxon>
    </lineage>
</organism>
<reference evidence="1" key="1">
    <citation type="journal article" date="2014" name="Front. Microbiol.">
        <title>High frequency of phylogenetically diverse reductive dehalogenase-homologous genes in deep subseafloor sedimentary metagenomes.</title>
        <authorList>
            <person name="Kawai M."/>
            <person name="Futagami T."/>
            <person name="Toyoda A."/>
            <person name="Takaki Y."/>
            <person name="Nishi S."/>
            <person name="Hori S."/>
            <person name="Arai W."/>
            <person name="Tsubouchi T."/>
            <person name="Morono Y."/>
            <person name="Uchiyama I."/>
            <person name="Ito T."/>
            <person name="Fujiyama A."/>
            <person name="Inagaki F."/>
            <person name="Takami H."/>
        </authorList>
    </citation>
    <scope>NUCLEOTIDE SEQUENCE</scope>
    <source>
        <strain evidence="1">Expedition CK06-06</strain>
    </source>
</reference>
<dbReference type="Pfam" id="PF08843">
    <property type="entry name" value="AbiEii"/>
    <property type="match status" value="1"/>
</dbReference>
<accession>X1D7R3</accession>
<dbReference type="AlphaFoldDB" id="X1D7R3"/>
<dbReference type="EMBL" id="BART01030382">
    <property type="protein sequence ID" value="GAH16801.1"/>
    <property type="molecule type" value="Genomic_DNA"/>
</dbReference>
<dbReference type="InterPro" id="IPR014942">
    <property type="entry name" value="AbiEii"/>
</dbReference>
<feature type="non-terminal residue" evidence="1">
    <location>
        <position position="170"/>
    </location>
</feature>
<gene>
    <name evidence="1" type="ORF">S01H4_53071</name>
</gene>
<name>X1D7R3_9ZZZZ</name>
<evidence type="ECO:0008006" key="2">
    <source>
        <dbReference type="Google" id="ProtNLM"/>
    </source>
</evidence>
<sequence>MVDINRHRFFLVQILKDIYSDITLGNYLGFKGGTALMFFYELPRFSVDLDFNLLDVSKEEHVYKKVRKILLKYGNIHDEAIKHYGPLIVLDYGINERKLKVEISKREFNDRYEIKNLLGIDAKVMVQEDMFAHKLCALLDRETLAGRDIFDSWFFMQRQTPINKNIVEKR</sequence>